<proteinExistence type="predicted"/>
<comment type="caution">
    <text evidence="1">The sequence shown here is derived from an EMBL/GenBank/DDBJ whole genome shotgun (WGS) entry which is preliminary data.</text>
</comment>
<evidence type="ECO:0000313" key="2">
    <source>
        <dbReference type="Proteomes" id="UP000596742"/>
    </source>
</evidence>
<name>A0A8B6FBI0_MYTGA</name>
<protein>
    <submittedName>
        <fullName evidence="1">Uncharacterized protein</fullName>
    </submittedName>
</protein>
<dbReference type="Proteomes" id="UP000596742">
    <property type="component" value="Unassembled WGS sequence"/>
</dbReference>
<organism evidence="1 2">
    <name type="scientific">Mytilus galloprovincialis</name>
    <name type="common">Mediterranean mussel</name>
    <dbReference type="NCBI Taxonomy" id="29158"/>
    <lineage>
        <taxon>Eukaryota</taxon>
        <taxon>Metazoa</taxon>
        <taxon>Spiralia</taxon>
        <taxon>Lophotrochozoa</taxon>
        <taxon>Mollusca</taxon>
        <taxon>Bivalvia</taxon>
        <taxon>Autobranchia</taxon>
        <taxon>Pteriomorphia</taxon>
        <taxon>Mytilida</taxon>
        <taxon>Mytiloidea</taxon>
        <taxon>Mytilidae</taxon>
        <taxon>Mytilinae</taxon>
        <taxon>Mytilus</taxon>
    </lineage>
</organism>
<dbReference type="OrthoDB" id="6113960at2759"/>
<keyword evidence="2" id="KW-1185">Reference proteome</keyword>
<evidence type="ECO:0000313" key="1">
    <source>
        <dbReference type="EMBL" id="VDI47325.1"/>
    </source>
</evidence>
<accession>A0A8B6FBI0</accession>
<gene>
    <name evidence="1" type="ORF">MGAL_10B007622</name>
</gene>
<reference evidence="1" key="1">
    <citation type="submission" date="2018-11" db="EMBL/GenBank/DDBJ databases">
        <authorList>
            <person name="Alioto T."/>
            <person name="Alioto T."/>
        </authorList>
    </citation>
    <scope>NUCLEOTIDE SEQUENCE</scope>
</reference>
<dbReference type="EMBL" id="UYJE01006594">
    <property type="protein sequence ID" value="VDI47325.1"/>
    <property type="molecule type" value="Genomic_DNA"/>
</dbReference>
<sequence length="138" mass="15358">MCKSINFIERNKTCQINDAEPGGCNDELLESVGNSFVAASTFPEELAGPCTGHDCKLNEVCMPKGTAYSCSPWFSQMSKRNFKQIFVACSGNNLSVLETWRNPSLGEDIENHSNNLCTNRHLRSSMIDNWDTSSIDRV</sequence>
<dbReference type="AlphaFoldDB" id="A0A8B6FBI0"/>